<evidence type="ECO:0000256" key="6">
    <source>
        <dbReference type="SAM" id="MobiDB-lite"/>
    </source>
</evidence>
<feature type="region of interest" description="Disordered" evidence="6">
    <location>
        <begin position="59"/>
        <end position="201"/>
    </location>
</feature>
<evidence type="ECO:0000256" key="3">
    <source>
        <dbReference type="ARBA" id="ARBA00022490"/>
    </source>
</evidence>
<evidence type="ECO:0000259" key="7">
    <source>
        <dbReference type="Pfam" id="PF06886"/>
    </source>
</evidence>
<feature type="compositionally biased region" description="Polar residues" evidence="6">
    <location>
        <begin position="367"/>
        <end position="380"/>
    </location>
</feature>
<comment type="caution">
    <text evidence="8">The sequence shown here is derived from an EMBL/GenBank/DDBJ whole genome shotgun (WGS) entry which is preliminary data.</text>
</comment>
<dbReference type="OMA" id="YPMEASE"/>
<keyword evidence="3" id="KW-0963">Cytoplasm</keyword>
<dbReference type="GO" id="GO:0005874">
    <property type="term" value="C:microtubule"/>
    <property type="evidence" value="ECO:0007669"/>
    <property type="project" value="UniProtKB-KW"/>
</dbReference>
<feature type="compositionally biased region" description="Low complexity" evidence="6">
    <location>
        <begin position="346"/>
        <end position="356"/>
    </location>
</feature>
<organism evidence="8 9">
    <name type="scientific">Manihot esculenta</name>
    <name type="common">Cassava</name>
    <name type="synonym">Jatropha manihot</name>
    <dbReference type="NCBI Taxonomy" id="3983"/>
    <lineage>
        <taxon>Eukaryota</taxon>
        <taxon>Viridiplantae</taxon>
        <taxon>Streptophyta</taxon>
        <taxon>Embryophyta</taxon>
        <taxon>Tracheophyta</taxon>
        <taxon>Spermatophyta</taxon>
        <taxon>Magnoliopsida</taxon>
        <taxon>eudicotyledons</taxon>
        <taxon>Gunneridae</taxon>
        <taxon>Pentapetalae</taxon>
        <taxon>rosids</taxon>
        <taxon>fabids</taxon>
        <taxon>Malpighiales</taxon>
        <taxon>Euphorbiaceae</taxon>
        <taxon>Crotonoideae</taxon>
        <taxon>Manihoteae</taxon>
        <taxon>Manihot</taxon>
    </lineage>
</organism>
<proteinExistence type="inferred from homology"/>
<accession>A0A2C9UCW9</accession>
<dbReference type="InterPro" id="IPR027329">
    <property type="entry name" value="TPX2_C"/>
</dbReference>
<evidence type="ECO:0000313" key="8">
    <source>
        <dbReference type="EMBL" id="OAY27381.1"/>
    </source>
</evidence>
<keyword evidence="5" id="KW-0206">Cytoskeleton</keyword>
<feature type="region of interest" description="Disordered" evidence="6">
    <location>
        <begin position="262"/>
        <end position="412"/>
    </location>
</feature>
<dbReference type="OrthoDB" id="1939285at2759"/>
<evidence type="ECO:0000256" key="1">
    <source>
        <dbReference type="ARBA" id="ARBA00004245"/>
    </source>
</evidence>
<dbReference type="Pfam" id="PF06886">
    <property type="entry name" value="TPX2"/>
    <property type="match status" value="1"/>
</dbReference>
<feature type="compositionally biased region" description="Basic residues" evidence="6">
    <location>
        <begin position="290"/>
        <end position="299"/>
    </location>
</feature>
<feature type="compositionally biased region" description="Basic and acidic residues" evidence="6">
    <location>
        <begin position="386"/>
        <end position="395"/>
    </location>
</feature>
<dbReference type="GO" id="GO:0001578">
    <property type="term" value="P:microtubule bundle formation"/>
    <property type="evidence" value="ECO:0000318"/>
    <property type="project" value="GO_Central"/>
</dbReference>
<keyword evidence="9" id="KW-1185">Reference proteome</keyword>
<evidence type="ECO:0000256" key="4">
    <source>
        <dbReference type="ARBA" id="ARBA00022701"/>
    </source>
</evidence>
<dbReference type="AlphaFoldDB" id="A0A2C9UCW9"/>
<evidence type="ECO:0000256" key="5">
    <source>
        <dbReference type="ARBA" id="ARBA00023212"/>
    </source>
</evidence>
<dbReference type="InterPro" id="IPR044833">
    <property type="entry name" value="WDL5/6"/>
</dbReference>
<dbReference type="Proteomes" id="UP000091857">
    <property type="component" value="Chromosome 16"/>
</dbReference>
<comment type="subcellular location">
    <subcellularLocation>
        <location evidence="1">Cytoplasm</location>
        <location evidence="1">Cytoskeleton</location>
    </subcellularLocation>
</comment>
<dbReference type="STRING" id="3983.A0A2C9UCW9"/>
<dbReference type="PANTHER" id="PTHR31358">
    <property type="entry name" value="PROTEIN WVD2-LIKE 4"/>
    <property type="match status" value="1"/>
</dbReference>
<comment type="similarity">
    <text evidence="2">Belongs to the TPX2 family.</text>
</comment>
<gene>
    <name evidence="8" type="ORF">MANES_16G121800v8</name>
</gene>
<name>A0A2C9UCW9_MANES</name>
<dbReference type="GO" id="GO:0008017">
    <property type="term" value="F:microtubule binding"/>
    <property type="evidence" value="ECO:0000318"/>
    <property type="project" value="GO_Central"/>
</dbReference>
<evidence type="ECO:0000313" key="9">
    <source>
        <dbReference type="Proteomes" id="UP000091857"/>
    </source>
</evidence>
<protein>
    <recommendedName>
        <fullName evidence="7">TPX2 C-terminal domain-containing protein</fullName>
    </recommendedName>
</protein>
<keyword evidence="4" id="KW-0493">Microtubule</keyword>
<sequence>MEYPMDFDNIVPIDGTETAHQNGVHEQIPAPADGVGTNNINGTKLEDCATDNLSAGELREGSNVHVGSNGFTDSKEGEIKDAEHSEQVKSLKGSGKGKNEKPSNREQVSAAQMKKGKDGKVAGAPPTVSNGALSSNSQSKQPLTSKSFNEKQHSGKSDVTSSEGLMERAKLKALKKGHIKAEGEPQTPLSPTSEEAKNRRVGALPNYGFSFKCDERAEKRKEFYSKLEEKIHAKEVEKSTLQAKSKETQEAEIKLLRKSLNFKATPMPSFYQEPPPPKVELKKIPPTRPKSPKLGRRKSSPVDSEGNHSQSSRPGRLSLDEGVSRSNSAKGPSPVHSKKPQRKSLPKLPSEKSSLSNGTNDEKTAPSKVTNEENTTSSDQINEDESLTHKDEKPVVGEQQAQPTLVREPIAS</sequence>
<feature type="compositionally biased region" description="Basic and acidic residues" evidence="6">
    <location>
        <begin position="73"/>
        <end position="89"/>
    </location>
</feature>
<feature type="compositionally biased region" description="Basic residues" evidence="6">
    <location>
        <begin position="336"/>
        <end position="345"/>
    </location>
</feature>
<feature type="compositionally biased region" description="Polar residues" evidence="6">
    <location>
        <begin position="127"/>
        <end position="147"/>
    </location>
</feature>
<evidence type="ECO:0000256" key="2">
    <source>
        <dbReference type="ARBA" id="ARBA00005885"/>
    </source>
</evidence>
<reference evidence="9" key="1">
    <citation type="journal article" date="2016" name="Nat. Biotechnol.">
        <title>Sequencing wild and cultivated cassava and related species reveals extensive interspecific hybridization and genetic diversity.</title>
        <authorList>
            <person name="Bredeson J.V."/>
            <person name="Lyons J.B."/>
            <person name="Prochnik S.E."/>
            <person name="Wu G.A."/>
            <person name="Ha C.M."/>
            <person name="Edsinger-Gonzales E."/>
            <person name="Grimwood J."/>
            <person name="Schmutz J."/>
            <person name="Rabbi I.Y."/>
            <person name="Egesi C."/>
            <person name="Nauluvula P."/>
            <person name="Lebot V."/>
            <person name="Ndunguru J."/>
            <person name="Mkamilo G."/>
            <person name="Bart R.S."/>
            <person name="Setter T.L."/>
            <person name="Gleadow R.M."/>
            <person name="Kulakow P."/>
            <person name="Ferguson M.E."/>
            <person name="Rounsley S."/>
            <person name="Rokhsar D.S."/>
        </authorList>
    </citation>
    <scope>NUCLEOTIDE SEQUENCE [LARGE SCALE GENOMIC DNA]</scope>
    <source>
        <strain evidence="9">cv. AM560-2</strain>
    </source>
</reference>
<feature type="domain" description="TPX2 C-terminal" evidence="7">
    <location>
        <begin position="209"/>
        <end position="284"/>
    </location>
</feature>
<dbReference type="Gramene" id="Manes.16G121800.1.v8.1">
    <property type="protein sequence ID" value="Manes.16G121800.1.v8.1.CDS"/>
    <property type="gene ID" value="Manes.16G121800.v8.1"/>
</dbReference>
<dbReference type="EMBL" id="CM004402">
    <property type="protein sequence ID" value="OAY27381.1"/>
    <property type="molecule type" value="Genomic_DNA"/>
</dbReference>
<dbReference type="PANTHER" id="PTHR31358:SF29">
    <property type="entry name" value="PROTEIN WVD2-LIKE 5-RELATED"/>
    <property type="match status" value="1"/>
</dbReference>